<evidence type="ECO:0000313" key="2">
    <source>
        <dbReference type="EMBL" id="GAA4809513.1"/>
    </source>
</evidence>
<reference evidence="3" key="1">
    <citation type="journal article" date="2019" name="Int. J. Syst. Evol. Microbiol.">
        <title>The Global Catalogue of Microorganisms (GCM) 10K type strain sequencing project: providing services to taxonomists for standard genome sequencing and annotation.</title>
        <authorList>
            <consortium name="The Broad Institute Genomics Platform"/>
            <consortium name="The Broad Institute Genome Sequencing Center for Infectious Disease"/>
            <person name="Wu L."/>
            <person name="Ma J."/>
        </authorList>
    </citation>
    <scope>NUCLEOTIDE SEQUENCE [LARGE SCALE GENOMIC DNA]</scope>
    <source>
        <strain evidence="3">JCM 18542</strain>
    </source>
</reference>
<evidence type="ECO:0000313" key="3">
    <source>
        <dbReference type="Proteomes" id="UP001500839"/>
    </source>
</evidence>
<keyword evidence="3" id="KW-1185">Reference proteome</keyword>
<dbReference type="Proteomes" id="UP001500839">
    <property type="component" value="Unassembled WGS sequence"/>
</dbReference>
<gene>
    <name evidence="2" type="ORF">GCM10023353_11890</name>
</gene>
<protein>
    <recommendedName>
        <fullName evidence="1">DUF7352 domain-containing protein</fullName>
    </recommendedName>
</protein>
<accession>A0ABP9CEM6</accession>
<dbReference type="Pfam" id="PF24043">
    <property type="entry name" value="DUF7352"/>
    <property type="match status" value="1"/>
</dbReference>
<feature type="domain" description="DUF7352" evidence="1">
    <location>
        <begin position="1"/>
        <end position="88"/>
    </location>
</feature>
<sequence length="149" mass="16106">MITIWKFTFDVDDTVDITIPAGAEVLPHVHAESPTSLSVWARVDTEQANATRTLCVAGTGLPLHTAGDYVGTAVVAPFVWHVYDEGEQRDAGVQDEQCAHCGRCGRVRTPQDHAYTPVQVITGGAIGWYSGSDGEFCGSCMTDLIRRQP</sequence>
<evidence type="ECO:0000259" key="1">
    <source>
        <dbReference type="Pfam" id="PF24043"/>
    </source>
</evidence>
<proteinExistence type="predicted"/>
<dbReference type="RefSeq" id="WP_200170759.1">
    <property type="nucleotide sequence ID" value="NZ_BAABKQ010000001.1"/>
</dbReference>
<dbReference type="EMBL" id="BAABKQ010000001">
    <property type="protein sequence ID" value="GAA4809513.1"/>
    <property type="molecule type" value="Genomic_DNA"/>
</dbReference>
<name>A0ABP9CEM6_9ACTN</name>
<organism evidence="2 3">
    <name type="scientific">Tomitella cavernea</name>
    <dbReference type="NCBI Taxonomy" id="1387982"/>
    <lineage>
        <taxon>Bacteria</taxon>
        <taxon>Bacillati</taxon>
        <taxon>Actinomycetota</taxon>
        <taxon>Actinomycetes</taxon>
        <taxon>Mycobacteriales</taxon>
        <taxon>Tomitella</taxon>
    </lineage>
</organism>
<dbReference type="InterPro" id="IPR055776">
    <property type="entry name" value="DUF7352"/>
</dbReference>
<comment type="caution">
    <text evidence="2">The sequence shown here is derived from an EMBL/GenBank/DDBJ whole genome shotgun (WGS) entry which is preliminary data.</text>
</comment>